<evidence type="ECO:0000256" key="3">
    <source>
        <dbReference type="ARBA" id="ARBA00022692"/>
    </source>
</evidence>
<dbReference type="PROSITE" id="PS50866">
    <property type="entry name" value="GOLD"/>
    <property type="match status" value="1"/>
</dbReference>
<dbReference type="GO" id="GO:0016020">
    <property type="term" value="C:membrane"/>
    <property type="evidence" value="ECO:0007669"/>
    <property type="project" value="UniProtKB-SubCell"/>
</dbReference>
<evidence type="ECO:0000256" key="2">
    <source>
        <dbReference type="ARBA" id="ARBA00007104"/>
    </source>
</evidence>
<comment type="similarity">
    <text evidence="2 8">Belongs to the EMP24/GP25L family.</text>
</comment>
<evidence type="ECO:0000256" key="5">
    <source>
        <dbReference type="ARBA" id="ARBA00022989"/>
    </source>
</evidence>
<reference evidence="12" key="1">
    <citation type="submission" date="2022-11" db="EMBL/GenBank/DDBJ databases">
        <authorList>
            <person name="Kikuchi T."/>
        </authorList>
    </citation>
    <scope>NUCLEOTIDE SEQUENCE</scope>
    <source>
        <strain evidence="12">PS1010</strain>
    </source>
</reference>
<dbReference type="SMART" id="SM01190">
    <property type="entry name" value="EMP24_GP25L"/>
    <property type="match status" value="1"/>
</dbReference>
<evidence type="ECO:0000259" key="11">
    <source>
        <dbReference type="PROSITE" id="PS50866"/>
    </source>
</evidence>
<comment type="caution">
    <text evidence="12">The sequence shown here is derived from an EMBL/GenBank/DDBJ whole genome shotgun (WGS) entry which is preliminary data.</text>
</comment>
<accession>A0A9P1I753</accession>
<evidence type="ECO:0000313" key="12">
    <source>
        <dbReference type="EMBL" id="CAI5439396.1"/>
    </source>
</evidence>
<protein>
    <recommendedName>
        <fullName evidence="11">GOLD domain-containing protein</fullName>
    </recommendedName>
</protein>
<evidence type="ECO:0000256" key="8">
    <source>
        <dbReference type="RuleBase" id="RU003827"/>
    </source>
</evidence>
<evidence type="ECO:0000256" key="4">
    <source>
        <dbReference type="ARBA" id="ARBA00022729"/>
    </source>
</evidence>
<proteinExistence type="inferred from homology"/>
<comment type="subcellular location">
    <subcellularLocation>
        <location evidence="7">Endomembrane system</location>
        <topology evidence="7">Single-pass membrane protein</topology>
    </subcellularLocation>
    <subcellularLocation>
        <location evidence="1 8">Membrane</location>
        <topology evidence="1 8">Single-pass type I membrane protein</topology>
    </subcellularLocation>
</comment>
<evidence type="ECO:0000256" key="7">
    <source>
        <dbReference type="ARBA" id="ARBA00037847"/>
    </source>
</evidence>
<evidence type="ECO:0000256" key="10">
    <source>
        <dbReference type="SAM" id="SignalP"/>
    </source>
</evidence>
<feature type="chain" id="PRO_5040349333" description="GOLD domain-containing protein" evidence="10">
    <location>
        <begin position="23"/>
        <end position="209"/>
    </location>
</feature>
<sequence>MKKMLKFVTCIFFVISAKLVNSIELTFELPDNANQCFYEDFKQGKDSILEFQVVTGGQYDVDLILEDPNGKVLYKDTKKQYDSINFKTEIEGTYKACFSNEFSTFSHKIVYMDWQVGDEQENFNKAITQGTHAMSQLENYAVSIGDKLRTVDDYQTHHRLREATGRKRAEYLNERVMMWSIGQTALVIFIGIAQVYLLRSFFSDKRSRY</sequence>
<dbReference type="Proteomes" id="UP001152747">
    <property type="component" value="Unassembled WGS sequence"/>
</dbReference>
<keyword evidence="6 9" id="KW-0472">Membrane</keyword>
<feature type="domain" description="GOLD" evidence="11">
    <location>
        <begin position="34"/>
        <end position="116"/>
    </location>
</feature>
<keyword evidence="13" id="KW-1185">Reference proteome</keyword>
<keyword evidence="5 9" id="KW-1133">Transmembrane helix</keyword>
<dbReference type="OrthoDB" id="62956at2759"/>
<dbReference type="InterPro" id="IPR015720">
    <property type="entry name" value="Emp24-like"/>
</dbReference>
<organism evidence="12 13">
    <name type="scientific">Caenorhabditis angaria</name>
    <dbReference type="NCBI Taxonomy" id="860376"/>
    <lineage>
        <taxon>Eukaryota</taxon>
        <taxon>Metazoa</taxon>
        <taxon>Ecdysozoa</taxon>
        <taxon>Nematoda</taxon>
        <taxon>Chromadorea</taxon>
        <taxon>Rhabditida</taxon>
        <taxon>Rhabditina</taxon>
        <taxon>Rhabditomorpha</taxon>
        <taxon>Rhabditoidea</taxon>
        <taxon>Rhabditidae</taxon>
        <taxon>Peloderinae</taxon>
        <taxon>Caenorhabditis</taxon>
    </lineage>
</organism>
<feature type="signal peptide" evidence="10">
    <location>
        <begin position="1"/>
        <end position="22"/>
    </location>
</feature>
<dbReference type="GO" id="GO:0012505">
    <property type="term" value="C:endomembrane system"/>
    <property type="evidence" value="ECO:0007669"/>
    <property type="project" value="UniProtKB-SubCell"/>
</dbReference>
<evidence type="ECO:0000313" key="13">
    <source>
        <dbReference type="Proteomes" id="UP001152747"/>
    </source>
</evidence>
<keyword evidence="4 10" id="KW-0732">Signal</keyword>
<dbReference type="AlphaFoldDB" id="A0A9P1I753"/>
<feature type="transmembrane region" description="Helical" evidence="9">
    <location>
        <begin position="176"/>
        <end position="198"/>
    </location>
</feature>
<keyword evidence="3 8" id="KW-0812">Transmembrane</keyword>
<dbReference type="InterPro" id="IPR009038">
    <property type="entry name" value="GOLD_dom"/>
</dbReference>
<dbReference type="PANTHER" id="PTHR22811">
    <property type="entry name" value="TRANSMEMBRANE EMP24 DOMAIN-CONTAINING PROTEIN"/>
    <property type="match status" value="1"/>
</dbReference>
<dbReference type="EMBL" id="CANHGI010000001">
    <property type="protein sequence ID" value="CAI5439396.1"/>
    <property type="molecule type" value="Genomic_DNA"/>
</dbReference>
<gene>
    <name evidence="12" type="ORF">CAMP_LOCUS2033</name>
</gene>
<dbReference type="Pfam" id="PF01105">
    <property type="entry name" value="EMP24_GP25L"/>
    <property type="match status" value="1"/>
</dbReference>
<evidence type="ECO:0000256" key="9">
    <source>
        <dbReference type="SAM" id="Phobius"/>
    </source>
</evidence>
<dbReference type="SUPFAM" id="SSF101576">
    <property type="entry name" value="Supernatant protein factor (SPF), C-terminal domain"/>
    <property type="match status" value="1"/>
</dbReference>
<evidence type="ECO:0000256" key="6">
    <source>
        <dbReference type="ARBA" id="ARBA00023136"/>
    </source>
</evidence>
<evidence type="ECO:0000256" key="1">
    <source>
        <dbReference type="ARBA" id="ARBA00004479"/>
    </source>
</evidence>
<name>A0A9P1I753_9PELO</name>
<dbReference type="InterPro" id="IPR036598">
    <property type="entry name" value="GOLD_dom_sf"/>
</dbReference>